<dbReference type="InterPro" id="IPR029060">
    <property type="entry name" value="PIN-like_dom_sf"/>
</dbReference>
<proteinExistence type="predicted"/>
<dbReference type="RefSeq" id="WP_110271461.1">
    <property type="nucleotide sequence ID" value="NZ_CP029289.2"/>
</dbReference>
<evidence type="ECO:0000259" key="2">
    <source>
        <dbReference type="Pfam" id="PF01850"/>
    </source>
</evidence>
<dbReference type="InterPro" id="IPR051619">
    <property type="entry name" value="TypeII_TA_RNase_PINc/VapC"/>
</dbReference>
<evidence type="ECO:0000256" key="1">
    <source>
        <dbReference type="ARBA" id="ARBA00022842"/>
    </source>
</evidence>
<dbReference type="PANTHER" id="PTHR35901:SF1">
    <property type="entry name" value="EXONUCLEASE VAPC9"/>
    <property type="match status" value="1"/>
</dbReference>
<gene>
    <name evidence="3" type="ORF">DFR85_14275</name>
</gene>
<dbReference type="InterPro" id="IPR044153">
    <property type="entry name" value="PIN_Pae0151-like"/>
</dbReference>
<evidence type="ECO:0000313" key="3">
    <source>
        <dbReference type="EMBL" id="AWR95583.1"/>
    </source>
</evidence>
<reference evidence="3 4" key="1">
    <citation type="submission" date="2018-05" db="EMBL/GenBank/DDBJ databases">
        <title>Complete Genome Sequences of Extremely Thermoacidophilic, Metal-Mobilizing Type-Strain Members of the Archaeal Family Sulfolobaceae: Acidianus brierleyi DSM-1651T, Acidianus sulfidivorans DSM-18786T, Metallosphaera hakonensis DSM-7519T, and Metallosphaera prunae DSM-10039T.</title>
        <authorList>
            <person name="Counts J.A."/>
            <person name="Kelly R.M."/>
        </authorList>
    </citation>
    <scope>NUCLEOTIDE SEQUENCE [LARGE SCALE GENOMIC DNA]</scope>
    <source>
        <strain evidence="3 4">DSM 1651</strain>
    </source>
</reference>
<sequence length="130" mass="15000">MKDNEFLFDASALYSLLDYSDKLDFKRSHILTLTLYEVGNAIWKEYYLHKKVKDPITLSTLFYKFMTKFNVIGNLLFEGVMKIAVEEGLSYYDASYVYAAKSLGLVLVSNDKDLIRKANAISLKDFIKLI</sequence>
<dbReference type="CDD" id="cd09873">
    <property type="entry name" value="PIN_Pae0151-like"/>
    <property type="match status" value="1"/>
</dbReference>
<keyword evidence="1" id="KW-0460">Magnesium</keyword>
<name>A0A2U9IHQ1_9CREN</name>
<evidence type="ECO:0000313" key="4">
    <source>
        <dbReference type="Proteomes" id="UP000248044"/>
    </source>
</evidence>
<dbReference type="Gene3D" id="3.40.50.1010">
    <property type="entry name" value="5'-nuclease"/>
    <property type="match status" value="1"/>
</dbReference>
<dbReference type="AlphaFoldDB" id="A0A2U9IHQ1"/>
<dbReference type="Pfam" id="PF01850">
    <property type="entry name" value="PIN"/>
    <property type="match status" value="1"/>
</dbReference>
<protein>
    <submittedName>
        <fullName evidence="3">PIN domain nuclease</fullName>
    </submittedName>
</protein>
<dbReference type="OrthoDB" id="168412at2157"/>
<organism evidence="3 4">
    <name type="scientific">Acidianus brierleyi</name>
    <dbReference type="NCBI Taxonomy" id="41673"/>
    <lineage>
        <taxon>Archaea</taxon>
        <taxon>Thermoproteota</taxon>
        <taxon>Thermoprotei</taxon>
        <taxon>Sulfolobales</taxon>
        <taxon>Sulfolobaceae</taxon>
        <taxon>Acidianus</taxon>
    </lineage>
</organism>
<dbReference type="KEGG" id="abri:DFR85_14275"/>
<dbReference type="InterPro" id="IPR002716">
    <property type="entry name" value="PIN_dom"/>
</dbReference>
<feature type="domain" description="PIN" evidence="2">
    <location>
        <begin position="26"/>
        <end position="118"/>
    </location>
</feature>
<dbReference type="EMBL" id="CP029289">
    <property type="protein sequence ID" value="AWR95583.1"/>
    <property type="molecule type" value="Genomic_DNA"/>
</dbReference>
<dbReference type="GeneID" id="36833345"/>
<dbReference type="SUPFAM" id="SSF88723">
    <property type="entry name" value="PIN domain-like"/>
    <property type="match status" value="1"/>
</dbReference>
<keyword evidence="4" id="KW-1185">Reference proteome</keyword>
<dbReference type="PANTHER" id="PTHR35901">
    <property type="entry name" value="RIBONUCLEASE VAPC3"/>
    <property type="match status" value="1"/>
</dbReference>
<dbReference type="Proteomes" id="UP000248044">
    <property type="component" value="Chromosome"/>
</dbReference>
<accession>A0A2U9IHQ1</accession>